<dbReference type="InterPro" id="IPR011009">
    <property type="entry name" value="Kinase-like_dom_sf"/>
</dbReference>
<keyword evidence="3 7" id="KW-0418">Kinase</keyword>
<keyword evidence="1" id="KW-0808">Transferase</keyword>
<dbReference type="Gene3D" id="1.10.720.30">
    <property type="entry name" value="SAP domain"/>
    <property type="match status" value="1"/>
</dbReference>
<dbReference type="AlphaFoldDB" id="A0A165F8V3"/>
<dbReference type="Gene3D" id="1.10.510.10">
    <property type="entry name" value="Transferase(Phosphotransferase) domain 1"/>
    <property type="match status" value="1"/>
</dbReference>
<dbReference type="PROSITE" id="PS50011">
    <property type="entry name" value="PROTEIN_KINASE_DOM"/>
    <property type="match status" value="1"/>
</dbReference>
<reference evidence="7 8" key="1">
    <citation type="journal article" date="2016" name="Mol. Biol. Evol.">
        <title>Comparative Genomics of Early-Diverging Mushroom-Forming Fungi Provides Insights into the Origins of Lignocellulose Decay Capabilities.</title>
        <authorList>
            <person name="Nagy L.G."/>
            <person name="Riley R."/>
            <person name="Tritt A."/>
            <person name="Adam C."/>
            <person name="Daum C."/>
            <person name="Floudas D."/>
            <person name="Sun H."/>
            <person name="Yadav J.S."/>
            <person name="Pangilinan J."/>
            <person name="Larsson K.H."/>
            <person name="Matsuura K."/>
            <person name="Barry K."/>
            <person name="Labutti K."/>
            <person name="Kuo R."/>
            <person name="Ohm R.A."/>
            <person name="Bhattacharya S.S."/>
            <person name="Shirouzu T."/>
            <person name="Yoshinaga Y."/>
            <person name="Martin F.M."/>
            <person name="Grigoriev I.V."/>
            <person name="Hibbett D.S."/>
        </authorList>
    </citation>
    <scope>NUCLEOTIDE SEQUENCE [LARGE SCALE GENOMIC DNA]</scope>
    <source>
        <strain evidence="7 8">HHB12733</strain>
    </source>
</reference>
<dbReference type="PANTHER" id="PTHR44329:SF288">
    <property type="entry name" value="MITOGEN-ACTIVATED PROTEIN KINASE KINASE KINASE 20"/>
    <property type="match status" value="1"/>
</dbReference>
<evidence type="ECO:0000313" key="7">
    <source>
        <dbReference type="EMBL" id="KZT56405.1"/>
    </source>
</evidence>
<evidence type="ECO:0000256" key="1">
    <source>
        <dbReference type="ARBA" id="ARBA00022679"/>
    </source>
</evidence>
<evidence type="ECO:0000259" key="6">
    <source>
        <dbReference type="PROSITE" id="PS50011"/>
    </source>
</evidence>
<organism evidence="7 8">
    <name type="scientific">Calocera cornea HHB12733</name>
    <dbReference type="NCBI Taxonomy" id="1353952"/>
    <lineage>
        <taxon>Eukaryota</taxon>
        <taxon>Fungi</taxon>
        <taxon>Dikarya</taxon>
        <taxon>Basidiomycota</taxon>
        <taxon>Agaricomycotina</taxon>
        <taxon>Dacrymycetes</taxon>
        <taxon>Dacrymycetales</taxon>
        <taxon>Dacrymycetaceae</taxon>
        <taxon>Calocera</taxon>
    </lineage>
</organism>
<dbReference type="OrthoDB" id="4062651at2759"/>
<evidence type="ECO:0000313" key="8">
    <source>
        <dbReference type="Proteomes" id="UP000076842"/>
    </source>
</evidence>
<name>A0A165F8V3_9BASI</name>
<evidence type="ECO:0000256" key="2">
    <source>
        <dbReference type="ARBA" id="ARBA00022741"/>
    </source>
</evidence>
<dbReference type="InParanoid" id="A0A165F8V3"/>
<sequence>MEGVLQRSEPLLCTLTGFAEDGEDADYVDLADATVKSLTRLKRDDLVQLCEARELDTSGTKPQLAQALLEWRDTHEEPDSSASSRVSDQSSGSTARPRTPKTRRNKANGKGSSRHLVPNGVPDTPILLRSQHVHNQQPDTPPMSHGMTPLITVENATPQPSGHGEPELDLDLEVLGLEEKEIPPEKLTKMEKIGSGGFKDVFVGKYRGRKVAIAEIRGQLSQMDIKELTLLRDFDHPNIVRFLGVSVPENTRETPVVIVSELCANGDLYDYIRNVPPPPLKKVVTIMMDIANGLRYLHERKPAVIHRDCKSSNILITTAVRAKIADFGLAKVKQSTRSMIRSVVGTVNWQAPELWHPHPKYDYKVDVFSCAMVFWEILQWHNPNKKYPWEGMNEHAIYEAVGTKRLRPATSGLRKQWTPALVDLVERMWQHDAADRPSMPEVHTELHRILAQL</sequence>
<accession>A0A165F8V3</accession>
<dbReference type="InterPro" id="IPR001245">
    <property type="entry name" value="Ser-Thr/Tyr_kinase_cat_dom"/>
</dbReference>
<gene>
    <name evidence="7" type="ORF">CALCODRAFT_435864</name>
</gene>
<dbReference type="CDD" id="cd13999">
    <property type="entry name" value="STKc_MAP3K-like"/>
    <property type="match status" value="1"/>
</dbReference>
<evidence type="ECO:0000256" key="5">
    <source>
        <dbReference type="SAM" id="MobiDB-lite"/>
    </source>
</evidence>
<feature type="compositionally biased region" description="Low complexity" evidence="5">
    <location>
        <begin position="80"/>
        <end position="93"/>
    </location>
</feature>
<dbReference type="SUPFAM" id="SSF56112">
    <property type="entry name" value="Protein kinase-like (PK-like)"/>
    <property type="match status" value="1"/>
</dbReference>
<dbReference type="InterPro" id="IPR000719">
    <property type="entry name" value="Prot_kinase_dom"/>
</dbReference>
<dbReference type="InterPro" id="IPR036361">
    <property type="entry name" value="SAP_dom_sf"/>
</dbReference>
<feature type="compositionally biased region" description="Basic residues" evidence="5">
    <location>
        <begin position="98"/>
        <end position="107"/>
    </location>
</feature>
<keyword evidence="8" id="KW-1185">Reference proteome</keyword>
<feature type="domain" description="Protein kinase" evidence="6">
    <location>
        <begin position="187"/>
        <end position="450"/>
    </location>
</feature>
<protein>
    <submittedName>
        <fullName evidence="7">Kinase-like protein</fullName>
    </submittedName>
</protein>
<keyword evidence="4" id="KW-0067">ATP-binding</keyword>
<dbReference type="GO" id="GO:0005524">
    <property type="term" value="F:ATP binding"/>
    <property type="evidence" value="ECO:0007669"/>
    <property type="project" value="UniProtKB-KW"/>
</dbReference>
<dbReference type="InterPro" id="IPR003034">
    <property type="entry name" value="SAP_dom"/>
</dbReference>
<proteinExistence type="predicted"/>
<evidence type="ECO:0000256" key="4">
    <source>
        <dbReference type="ARBA" id="ARBA00022840"/>
    </source>
</evidence>
<dbReference type="GO" id="GO:0004674">
    <property type="term" value="F:protein serine/threonine kinase activity"/>
    <property type="evidence" value="ECO:0007669"/>
    <property type="project" value="TreeGrafter"/>
</dbReference>
<dbReference type="Pfam" id="PF02037">
    <property type="entry name" value="SAP"/>
    <property type="match status" value="1"/>
</dbReference>
<keyword evidence="2" id="KW-0547">Nucleotide-binding</keyword>
<dbReference type="PANTHER" id="PTHR44329">
    <property type="entry name" value="SERINE/THREONINE-PROTEIN KINASE TNNI3K-RELATED"/>
    <property type="match status" value="1"/>
</dbReference>
<dbReference type="STRING" id="1353952.A0A165F8V3"/>
<dbReference type="SMART" id="SM00513">
    <property type="entry name" value="SAP"/>
    <property type="match status" value="1"/>
</dbReference>
<feature type="region of interest" description="Disordered" evidence="5">
    <location>
        <begin position="73"/>
        <end position="125"/>
    </location>
</feature>
<dbReference type="EMBL" id="KV423978">
    <property type="protein sequence ID" value="KZT56405.1"/>
    <property type="molecule type" value="Genomic_DNA"/>
</dbReference>
<dbReference type="Gene3D" id="3.30.200.20">
    <property type="entry name" value="Phosphorylase Kinase, domain 1"/>
    <property type="match status" value="1"/>
</dbReference>
<dbReference type="InterPro" id="IPR051681">
    <property type="entry name" value="Ser/Thr_Kinases-Pseudokinases"/>
</dbReference>
<dbReference type="Proteomes" id="UP000076842">
    <property type="component" value="Unassembled WGS sequence"/>
</dbReference>
<dbReference type="Pfam" id="PF07714">
    <property type="entry name" value="PK_Tyr_Ser-Thr"/>
    <property type="match status" value="1"/>
</dbReference>
<evidence type="ECO:0000256" key="3">
    <source>
        <dbReference type="ARBA" id="ARBA00022777"/>
    </source>
</evidence>